<proteinExistence type="predicted"/>
<dbReference type="AlphaFoldDB" id="A0A0H1B2J4"/>
<feature type="non-terminal residue" evidence="1">
    <location>
        <position position="1"/>
    </location>
</feature>
<reference evidence="2" key="1">
    <citation type="journal article" date="2015" name="PLoS Genet.">
        <title>The dynamic genome and transcriptome of the human fungal pathogen Blastomyces and close relative Emmonsia.</title>
        <authorList>
            <person name="Munoz J.F."/>
            <person name="Gauthier G.M."/>
            <person name="Desjardins C.A."/>
            <person name="Gallo J.E."/>
            <person name="Holder J."/>
            <person name="Sullivan T.D."/>
            <person name="Marty A.J."/>
            <person name="Carmen J.C."/>
            <person name="Chen Z."/>
            <person name="Ding L."/>
            <person name="Gujja S."/>
            <person name="Magrini V."/>
            <person name="Misas E."/>
            <person name="Mitreva M."/>
            <person name="Priest M."/>
            <person name="Saif S."/>
            <person name="Whiston E.A."/>
            <person name="Young S."/>
            <person name="Zeng Q."/>
            <person name="Goldman W.E."/>
            <person name="Mardis E.R."/>
            <person name="Taylor J.W."/>
            <person name="McEwen J.G."/>
            <person name="Clay O.K."/>
            <person name="Klein B.S."/>
            <person name="Cuomo C.A."/>
        </authorList>
    </citation>
    <scope>NUCLEOTIDE SEQUENCE [LARGE SCALE GENOMIC DNA]</scope>
    <source>
        <strain evidence="2">UAMH 139</strain>
    </source>
</reference>
<organism evidence="1 2">
    <name type="scientific">Blastomyces silverae</name>
    <dbReference type="NCBI Taxonomy" id="2060906"/>
    <lineage>
        <taxon>Eukaryota</taxon>
        <taxon>Fungi</taxon>
        <taxon>Dikarya</taxon>
        <taxon>Ascomycota</taxon>
        <taxon>Pezizomycotina</taxon>
        <taxon>Eurotiomycetes</taxon>
        <taxon>Eurotiomycetidae</taxon>
        <taxon>Onygenales</taxon>
        <taxon>Ajellomycetaceae</taxon>
        <taxon>Blastomyces</taxon>
    </lineage>
</organism>
<evidence type="ECO:0000313" key="1">
    <source>
        <dbReference type="EMBL" id="KLJ05659.1"/>
    </source>
</evidence>
<evidence type="ECO:0000313" key="2">
    <source>
        <dbReference type="Proteomes" id="UP000053573"/>
    </source>
</evidence>
<name>A0A0H1B2J4_9EURO</name>
<gene>
    <name evidence="1" type="ORF">EMPG_10891</name>
</gene>
<dbReference type="EMBL" id="LDEV01003572">
    <property type="protein sequence ID" value="KLJ05659.1"/>
    <property type="molecule type" value="Genomic_DNA"/>
</dbReference>
<keyword evidence="2" id="KW-1185">Reference proteome</keyword>
<accession>A0A0H1B2J4</accession>
<sequence>YLPLSARPAAIFTFSACVSLASAGFFRNWVSGFPYPSPSKPDCLFLRVGLQDDVGAFAWPASIGS</sequence>
<comment type="caution">
    <text evidence="1">The sequence shown here is derived from an EMBL/GenBank/DDBJ whole genome shotgun (WGS) entry which is preliminary data.</text>
</comment>
<dbReference type="Proteomes" id="UP000053573">
    <property type="component" value="Unassembled WGS sequence"/>
</dbReference>
<protein>
    <submittedName>
        <fullName evidence="1">Uncharacterized protein</fullName>
    </submittedName>
</protein>